<accession>A0ABU4F4C0</accession>
<evidence type="ECO:0000256" key="1">
    <source>
        <dbReference type="ARBA" id="ARBA00022737"/>
    </source>
</evidence>
<feature type="compositionally biased region" description="Low complexity" evidence="2">
    <location>
        <begin position="1565"/>
        <end position="1585"/>
    </location>
</feature>
<dbReference type="InterPro" id="IPR006530">
    <property type="entry name" value="YD"/>
</dbReference>
<dbReference type="InterPro" id="IPR022385">
    <property type="entry name" value="Rhs_assc_core"/>
</dbReference>
<feature type="region of interest" description="Disordered" evidence="2">
    <location>
        <begin position="1561"/>
        <end position="1585"/>
    </location>
</feature>
<dbReference type="InterPro" id="IPR003587">
    <property type="entry name" value="Hint_dom_N"/>
</dbReference>
<keyword evidence="1" id="KW-0677">Repeat</keyword>
<dbReference type="SMART" id="SM00306">
    <property type="entry name" value="HintN"/>
    <property type="match status" value="1"/>
</dbReference>
<dbReference type="SUPFAM" id="SSF51294">
    <property type="entry name" value="Hedgehog/intein (Hint) domain"/>
    <property type="match status" value="1"/>
</dbReference>
<dbReference type="InterPro" id="IPR036844">
    <property type="entry name" value="Hint_dom_sf"/>
</dbReference>
<dbReference type="InterPro" id="IPR056823">
    <property type="entry name" value="TEN-like_YD-shell"/>
</dbReference>
<dbReference type="Gene3D" id="2.180.10.10">
    <property type="entry name" value="RHS repeat-associated core"/>
    <property type="match status" value="1"/>
</dbReference>
<dbReference type="EMBL" id="JAWMAJ010000013">
    <property type="protein sequence ID" value="MDV7215439.1"/>
    <property type="molecule type" value="Genomic_DNA"/>
</dbReference>
<dbReference type="PROSITE" id="PS50817">
    <property type="entry name" value="INTEIN_N_TER"/>
    <property type="match status" value="1"/>
</dbReference>
<feature type="compositionally biased region" description="Low complexity" evidence="2">
    <location>
        <begin position="1638"/>
        <end position="1653"/>
    </location>
</feature>
<proteinExistence type="predicted"/>
<feature type="region of interest" description="Disordered" evidence="2">
    <location>
        <begin position="1892"/>
        <end position="1912"/>
    </location>
</feature>
<dbReference type="InterPro" id="IPR050708">
    <property type="entry name" value="T6SS_VgrG/RHS"/>
</dbReference>
<dbReference type="PANTHER" id="PTHR32305">
    <property type="match status" value="1"/>
</dbReference>
<dbReference type="NCBIfam" id="TIGR03696">
    <property type="entry name" value="Rhs_assc_core"/>
    <property type="match status" value="1"/>
</dbReference>
<comment type="caution">
    <text evidence="4">The sequence shown here is derived from an EMBL/GenBank/DDBJ whole genome shotgun (WGS) entry which is preliminary data.</text>
</comment>
<keyword evidence="5" id="KW-1185">Reference proteome</keyword>
<organism evidence="4 5">
    <name type="scientific">Streptomyces prunicolor</name>
    <dbReference type="NCBI Taxonomy" id="67348"/>
    <lineage>
        <taxon>Bacteria</taxon>
        <taxon>Bacillati</taxon>
        <taxon>Actinomycetota</taxon>
        <taxon>Actinomycetes</taxon>
        <taxon>Kitasatosporales</taxon>
        <taxon>Streptomycetaceae</taxon>
        <taxon>Streptomyces</taxon>
    </lineage>
</organism>
<feature type="region of interest" description="Disordered" evidence="2">
    <location>
        <begin position="1602"/>
        <end position="1653"/>
    </location>
</feature>
<protein>
    <submittedName>
        <fullName evidence="4">Polymorphic toxin-type HINT domain-containing protein</fullName>
    </submittedName>
</protein>
<dbReference type="InterPro" id="IPR031325">
    <property type="entry name" value="RHS_repeat"/>
</dbReference>
<dbReference type="Proteomes" id="UP001187346">
    <property type="component" value="Unassembled WGS sequence"/>
</dbReference>
<dbReference type="Pfam" id="PF25023">
    <property type="entry name" value="TEN_YD-shell"/>
    <property type="match status" value="1"/>
</dbReference>
<feature type="domain" description="Hint" evidence="3">
    <location>
        <begin position="2032"/>
        <end position="2137"/>
    </location>
</feature>
<dbReference type="NCBIfam" id="TIGR01643">
    <property type="entry name" value="YD_repeat_2x"/>
    <property type="match status" value="2"/>
</dbReference>
<name>A0ABU4F4C0_9ACTN</name>
<dbReference type="InterPro" id="IPR006141">
    <property type="entry name" value="Intein_N"/>
</dbReference>
<feature type="compositionally biased region" description="Basic and acidic residues" evidence="2">
    <location>
        <begin position="1783"/>
        <end position="1795"/>
    </location>
</feature>
<sequence length="2292" mass="243794">MSQSPWYRSARPVWRSGRRRAALVLGLALSIGLLPQYVPEATADTGLTKPKTQTNLDDPVRGENATARTFKKTDQAKKAAVKKADTTHWPAAGSADLTLSGKAAKAKGLPVTAKAAGGTKAADSVRVQVLGRKATEAAGVDGVLFTVARSDGDAAQGAAQVALDYSDFADAYGGGYGSRLQLVQYPECVLTTPEKKACSTPTYLKSSNNAARQTLSATVQAAGDTSGPSSQLLEASADSSATVLAATASSGGGGGDYKATSLAASSQWGVDTSSGAFTWSYPLTTPPVPGGLQPTVGLSYNSQSIDGQTATTNNQGSWIGQGFTYDPGYIERSYKACADDGHDDTNGDQCWAYDNATIALAGGTSGQLIKDDTTGAWRISSDDNSKVEHLTGATNGDNNGEYWKITTGDGTQYFFGLDQLPGYASGNEKTASTWTTPVYGDDSGEPCYNATFADAYCTQAWRWNLDYVVDPHGDVMSYYYGTETNYYTQGLKTTENGKAYIRGGYLKRIDYGQRAGKVYSTKPAAQVVFTTAERCIGSLTDCSAAALTDSTAADWPDVPWDQNCKVDTKCPGQNSPTFWTRKELTKVTTQIRTGDATYTPVDEWSLTHVFTDNGDGSKSLWLSKIDHTGKVGTDVSVPSVELYGTQLANRVDTTGDNLQPFYRFRLSGVVNETGGALSVNYADSQCTTSNVPAEDSSTKRCFPVKWVPPGATDTIVDWFHKYVVASVVQTDLTGDTADQVTSYTYGGDAGWRKNPADGITKDEDRTWSDWRGYGKVTVVTSDGTNSAANTKTEHVFFRGLDGDVDKDGDARSATVTDSNGVSYDDSDWKSGQELETITYNGSAVTEKSVTVPWTSVTGTQTESWGARKSRYISTGSTDTYTALAVGGWRHTKSTTTYDSTTGRATQVDDDGEVGVADNQCTRTEYADSASLHLYAYVSRVEKVGVDCSSTPDRTKDVISDDLTYYDGSTTLGAAPTKGDVTTTKRLSAYSGTTATYQTTAVTTYDDYGRPLVAKDATTASSSTQYTSSTAYTDTYGLATKSTVTNIDGWTTSTEYAPQWGLASAKVDMNGKRTDLAYDGLGRLVSVWLPDRPKASSFTASLKYAYLVRGDDGPTAVQTQKIQADGTTYGSEWSLYDGYLRPRQVQTQGAGGGRMVADTLYDGSGRVVQVNDTYYTSGAPSATLFDPVLADLDATTVTQYDGAGRTTASVFKVQGTEKYRTTYAYGGDRVTTTPPTGGTKTTVVTNGRDLATTQIAYPTDGDAVTTSYGYNAAGQLKKVTDDQGNNWSYEYDQLGRKKSAVDPDTGSSSFTYDALDRQISVTVNGNKTSTLYDELGRAVSTWQGEATTGTKLSVTKYDTVAKGELYGVYTYKDGAVYSSVTYPVLDETNDFKPTSTKYFLSKTAEPQLGGTYEYTTQYNRDGSVQGEGLPAAADLSGEALGYVYDDLQRPVGLNSSLGGLSYVTDASYSPTSNLEQLELYTGESTAKKTWITNTFEQGTDRLTNSRVDVEGASSVAYDADYTYDASGNVLSIADTPTGGTSDVQCFTYDGLQRLSDTWTSSVTPNGASGTGSSEAACSSGASSSTVGGVSPFWTEYGYDTLGNRKSETRHGLNGAATSTRSYVYGDGSGPNGTDSGPHTVSSVTTKTDATATTPQVTSQDTYTYDASGNTATRVLSGDTQSLAWDKQGELTTVTNADGTVTSYKYDASGARLLQDAPTEKTFYLPGMELHYDKSTAKVTATRYYSFGGATVAMREADGVHFLVSDHQGTAELAVDAKTGTTTRRRTDPFGNARDESSSSSTGWVNDKGFVGGTIQASTGLTTLGAREYDADTGRFISADPIVDYNDPQQINGYAYANNSPVSHSDASGLRLADCDGGWNECGPGRAFAAATAKSADTGSSGTGGDGSTDTYSPAKAQADAARAKEDAAKAKAIAIAKELGKIIADELGITDALDCFTTGSLGSCGATVANVVTSLIGGGPIGKLVSKYFWRVDKAYALGKRIVGLGKKLWSGFKDWKKSKKAEEAAQTALKKCNSFTPDTRVLMADGTTKKIEDVDIGDKVVATDPETGETKTETVTAQIKGKGLKHLVKITIDVDGKKGTKTASVTATAGHPFWVPELGEWIDATDLASGESLRTRVGTRVQIIAVKRWTTPQATVHNLTVSNLHTYYVEAGATPVLVHNVGEDDLCKLTLGPSLRGQTAEGVSAERGDKVLKHEQRMINEFGDRNGCAACGATKSGYADKHWTGDHNPPNKLSPDGPWTLYPHCKTCSLKQGGIVNGLKQEWYDDFPVKFD</sequence>
<dbReference type="Gene3D" id="2.170.16.10">
    <property type="entry name" value="Hedgehog/Intein (Hint) domain"/>
    <property type="match status" value="1"/>
</dbReference>
<dbReference type="CDD" id="cd00081">
    <property type="entry name" value="Hint"/>
    <property type="match status" value="1"/>
</dbReference>
<evidence type="ECO:0000256" key="2">
    <source>
        <dbReference type="SAM" id="MobiDB-lite"/>
    </source>
</evidence>
<dbReference type="Pfam" id="PF07591">
    <property type="entry name" value="PT-HINT"/>
    <property type="match status" value="1"/>
</dbReference>
<dbReference type="Pfam" id="PF05593">
    <property type="entry name" value="RHS_repeat"/>
    <property type="match status" value="1"/>
</dbReference>
<evidence type="ECO:0000313" key="4">
    <source>
        <dbReference type="EMBL" id="MDV7215439.1"/>
    </source>
</evidence>
<gene>
    <name evidence="4" type="ORF">R5A26_05705</name>
</gene>
<reference evidence="4 5" key="1">
    <citation type="submission" date="2023-10" db="EMBL/GenBank/DDBJ databases">
        <title>Characterization of rhizosphere-enriched actinobacteria from wheat plants lab-grown on chernevaya soil.</title>
        <authorList>
            <person name="Tikhonova E.N."/>
            <person name="Konopkin A."/>
            <person name="Kravchenko I.K."/>
        </authorList>
    </citation>
    <scope>NUCLEOTIDE SEQUENCE [LARGE SCALE GENOMIC DNA]</scope>
    <source>
        <strain evidence="4 5">RR29</strain>
    </source>
</reference>
<dbReference type="RefSeq" id="WP_317770314.1">
    <property type="nucleotide sequence ID" value="NZ_JAWMAJ010000013.1"/>
</dbReference>
<evidence type="ECO:0000259" key="3">
    <source>
        <dbReference type="SMART" id="SM00306"/>
    </source>
</evidence>
<feature type="region of interest" description="Disordered" evidence="2">
    <location>
        <begin position="808"/>
        <end position="827"/>
    </location>
</feature>
<feature type="region of interest" description="Disordered" evidence="2">
    <location>
        <begin position="1780"/>
        <end position="1800"/>
    </location>
</feature>
<evidence type="ECO:0000313" key="5">
    <source>
        <dbReference type="Proteomes" id="UP001187346"/>
    </source>
</evidence>
<dbReference type="PANTHER" id="PTHR32305:SF17">
    <property type="entry name" value="TRNA NUCLEASE WAPA"/>
    <property type="match status" value="1"/>
</dbReference>